<dbReference type="InParanoid" id="A0A7M7ISI3"/>
<dbReference type="SMR" id="A0A7M7ISI3"/>
<organism evidence="1 2">
    <name type="scientific">Nasonia vitripennis</name>
    <name type="common">Parasitic wasp</name>
    <dbReference type="NCBI Taxonomy" id="7425"/>
    <lineage>
        <taxon>Eukaryota</taxon>
        <taxon>Metazoa</taxon>
        <taxon>Ecdysozoa</taxon>
        <taxon>Arthropoda</taxon>
        <taxon>Hexapoda</taxon>
        <taxon>Insecta</taxon>
        <taxon>Pterygota</taxon>
        <taxon>Neoptera</taxon>
        <taxon>Endopterygota</taxon>
        <taxon>Hymenoptera</taxon>
        <taxon>Apocrita</taxon>
        <taxon>Proctotrupomorpha</taxon>
        <taxon>Chalcidoidea</taxon>
        <taxon>Pteromalidae</taxon>
        <taxon>Pteromalinae</taxon>
        <taxon>Nasonia</taxon>
    </lineage>
</organism>
<reference evidence="1" key="1">
    <citation type="submission" date="2021-01" db="UniProtKB">
        <authorList>
            <consortium name="EnsemblMetazoa"/>
        </authorList>
    </citation>
    <scope>IDENTIFICATION</scope>
</reference>
<sequence>MTDENKRILDSRNEWLPSFGKHCVIDVSQDIYTLTPTAMNSIETDLEGALSILNNNLKLAIDELAPLKTVCPRKKNIWKVIRHLGLLPGRKEEEFFGFTPGELNENFAGISASPLENIDNAMDTILLSSDEGFTFSPVNMSDVVLAISHFSSQARGVDGVPCGVVVKALPIIGEFILNLFNCSFAQGVFPCIWKQAQLIVLRKTSAPSNVTDFRPIALRCFLSKDGFRKHHSTQTALLKLTDDIRMAVDKKKVTLMLLFDFSKAFDTISPSKLLSKLNRLGFSRTVPQNGLKPIWEFHRDLSWDPYYLVFMLTTYRIYLHTSKDNFKEGVARWAEAARLVSDWAGSSGLRLNSGKTKSIFFGSTRNVSGIKSWKLPGVPLPDGVIVPFSEAVVSLGVVLDCKLTWKPQLDAITKKVNKALYSLRFIRGCTTETLRRRLVETLIPPRLDYCTVTILDASNKQLIRLQRLSNSCVRFIFGVRRDEHISPYRRRLEWLRTDSKRIYFEASLLYKVIRIGEPGYLASFFVKYKPRPSGRGVPPELSIPTVNTETGARAFQIQDARFWNSLPCTLRNLRSLLQGGTAAISAGHRIMMTLNPLVLRF</sequence>
<dbReference type="OrthoDB" id="7693421at2759"/>
<dbReference type="GeneID" id="107981607"/>
<accession>A0A7M7ISI3</accession>
<dbReference type="EnsemblMetazoa" id="XM_016987807">
    <property type="protein sequence ID" value="XP_016843296"/>
    <property type="gene ID" value="LOC107981607"/>
</dbReference>
<dbReference type="KEGG" id="nvi:107981607"/>
<keyword evidence="2" id="KW-1185">Reference proteome</keyword>
<dbReference type="RefSeq" id="XP_016843296.1">
    <property type="nucleotide sequence ID" value="XM_016987807.1"/>
</dbReference>
<name>A0A7M7ISI3_NASVI</name>
<evidence type="ECO:0008006" key="3">
    <source>
        <dbReference type="Google" id="ProtNLM"/>
    </source>
</evidence>
<protein>
    <recommendedName>
        <fullName evidence="3">Reverse transcriptase domain-containing protein</fullName>
    </recommendedName>
</protein>
<evidence type="ECO:0000313" key="1">
    <source>
        <dbReference type="EnsemblMetazoa" id="XP_016843296"/>
    </source>
</evidence>
<proteinExistence type="predicted"/>
<dbReference type="AlphaFoldDB" id="A0A7M7ISI3"/>
<evidence type="ECO:0000313" key="2">
    <source>
        <dbReference type="Proteomes" id="UP000002358"/>
    </source>
</evidence>
<dbReference type="Proteomes" id="UP000002358">
    <property type="component" value="Unassembled WGS sequence"/>
</dbReference>
<dbReference type="PANTHER" id="PTHR33332">
    <property type="entry name" value="REVERSE TRANSCRIPTASE DOMAIN-CONTAINING PROTEIN"/>
    <property type="match status" value="1"/>
</dbReference>